<feature type="coiled-coil region" evidence="1">
    <location>
        <begin position="241"/>
        <end position="268"/>
    </location>
</feature>
<proteinExistence type="predicted"/>
<evidence type="ECO:0000313" key="3">
    <source>
        <dbReference type="EMBL" id="SDW63918.1"/>
    </source>
</evidence>
<protein>
    <submittedName>
        <fullName evidence="3">Uncharacterized conserved protein, DUF1800 family</fullName>
    </submittedName>
</protein>
<feature type="chain" id="PRO_5036482339" evidence="2">
    <location>
        <begin position="24"/>
        <end position="579"/>
    </location>
</feature>
<dbReference type="EMBL" id="FNNO01000004">
    <property type="protein sequence ID" value="SDW63918.1"/>
    <property type="molecule type" value="Genomic_DNA"/>
</dbReference>
<dbReference type="AlphaFoldDB" id="A0A8X8IDY0"/>
<dbReference type="RefSeq" id="WP_092723238.1">
    <property type="nucleotide sequence ID" value="NZ_FNNO01000004.1"/>
</dbReference>
<feature type="signal peptide" evidence="2">
    <location>
        <begin position="1"/>
        <end position="23"/>
    </location>
</feature>
<accession>A0A8X8IDY0</accession>
<reference evidence="3 4" key="1">
    <citation type="submission" date="2016-10" db="EMBL/GenBank/DDBJ databases">
        <authorList>
            <person name="Varghese N."/>
            <person name="Submissions S."/>
        </authorList>
    </citation>
    <scope>NUCLEOTIDE SEQUENCE [LARGE SCALE GENOMIC DNA]</scope>
    <source>
        <strain evidence="3 4">DSM 25353</strain>
    </source>
</reference>
<organism evidence="3 4">
    <name type="scientific">Hydrobacter penzbergensis</name>
    <dbReference type="NCBI Taxonomy" id="1235997"/>
    <lineage>
        <taxon>Bacteria</taxon>
        <taxon>Pseudomonadati</taxon>
        <taxon>Bacteroidota</taxon>
        <taxon>Chitinophagia</taxon>
        <taxon>Chitinophagales</taxon>
        <taxon>Chitinophagaceae</taxon>
        <taxon>Hydrobacter</taxon>
    </lineage>
</organism>
<evidence type="ECO:0000256" key="1">
    <source>
        <dbReference type="SAM" id="Coils"/>
    </source>
</evidence>
<keyword evidence="2" id="KW-0732">Signal</keyword>
<dbReference type="InterPro" id="IPR014917">
    <property type="entry name" value="DUF1800"/>
</dbReference>
<gene>
    <name evidence="3" type="ORF">SAMN05444410_104182</name>
</gene>
<evidence type="ECO:0000256" key="2">
    <source>
        <dbReference type="SAM" id="SignalP"/>
    </source>
</evidence>
<sequence>MNLKRMAKTFAVGAVMTVLSAFAQTSHSSEPRIKMPYKKTGLDSRQAAAHLLSRFSFGATPGQVDEVVSMGLDKWLKQQLNADLPDDEVNKRLEGYNTLGLDNSTIVNTYLNPGQLIRVLIMQHLIDKDSLQSAGRKEYQDRLHTLMIQTGYKPMQDLQRELINQKIIRAAYGQNQLKEVLTDFWFNHFNVSLTKNQCEQYIQTYERDAIRPNVLGNFETMLVATAKHPAMLEYLDNASSVSNNNELIRKQENNVQQLRSKLQLRKMNNNDTTGEAGMRLIEQVMNAQKRQGLNENYAREIMELHTLGVDGGYTQKDVTEVARALTGWAPAPLYNNGIAKKIMDIAGEERMKKQGFVHEGDFLFRANRHDQGEKTILGRRFPANGGYQEGMEVLHMLATHPSTAKFIATKLANRFVCDTPATALVNRMADVFLQTNGNIKAVLITMVNSPEFWDQKALREKVKSPFELAISAIRATNADIQQPFQIYAWCMKMGQRFYFYQAPTGFPDKAEYWINTGSLLNRMNFGLAFATEKIPGVKLNLAALNKKNNNFTLAYAAGNNTMISQITGILIGSPEFQRK</sequence>
<keyword evidence="4" id="KW-1185">Reference proteome</keyword>
<dbReference type="Proteomes" id="UP000198711">
    <property type="component" value="Unassembled WGS sequence"/>
</dbReference>
<keyword evidence="1" id="KW-0175">Coiled coil</keyword>
<dbReference type="Pfam" id="PF08811">
    <property type="entry name" value="DUF1800"/>
    <property type="match status" value="1"/>
</dbReference>
<comment type="caution">
    <text evidence="3">The sequence shown here is derived from an EMBL/GenBank/DDBJ whole genome shotgun (WGS) entry which is preliminary data.</text>
</comment>
<name>A0A8X8IDY0_9BACT</name>
<evidence type="ECO:0000313" key="4">
    <source>
        <dbReference type="Proteomes" id="UP000198711"/>
    </source>
</evidence>